<keyword evidence="5" id="KW-0998">Cell outer membrane</keyword>
<dbReference type="InterPro" id="IPR011990">
    <property type="entry name" value="TPR-like_helical_dom_sf"/>
</dbReference>
<organism evidence="9 10">
    <name type="scientific">Bacteroides uniformis str. 3978 T3 ii</name>
    <dbReference type="NCBI Taxonomy" id="1339349"/>
    <lineage>
        <taxon>Bacteria</taxon>
        <taxon>Pseudomonadati</taxon>
        <taxon>Bacteroidota</taxon>
        <taxon>Bacteroidia</taxon>
        <taxon>Bacteroidales</taxon>
        <taxon>Bacteroidaceae</taxon>
        <taxon>Bacteroides</taxon>
    </lineage>
</organism>
<feature type="domain" description="SusD-like N-terminal" evidence="8">
    <location>
        <begin position="23"/>
        <end position="211"/>
    </location>
</feature>
<name>A0A078S6W1_BACUN</name>
<evidence type="ECO:0000259" key="8">
    <source>
        <dbReference type="Pfam" id="PF14322"/>
    </source>
</evidence>
<dbReference type="InterPro" id="IPR012944">
    <property type="entry name" value="SusD_RagB_dom"/>
</dbReference>
<dbReference type="GO" id="GO:0009279">
    <property type="term" value="C:cell outer membrane"/>
    <property type="evidence" value="ECO:0007669"/>
    <property type="project" value="UniProtKB-SubCell"/>
</dbReference>
<reference evidence="9 10" key="1">
    <citation type="submission" date="2014-04" db="EMBL/GenBank/DDBJ databases">
        <authorList>
            <person name="Sears C."/>
            <person name="Carroll K."/>
            <person name="Sack B.R."/>
            <person name="Qadri F."/>
            <person name="Myers L.L."/>
            <person name="Chung G.-T."/>
            <person name="Escheverria P."/>
            <person name="Fraser C.M."/>
            <person name="Sadzewicz L."/>
            <person name="Shefchek K.A."/>
            <person name="Tallon L."/>
            <person name="Das S.P."/>
            <person name="Daugherty S."/>
            <person name="Mongodin E.F."/>
        </authorList>
    </citation>
    <scope>NUCLEOTIDE SEQUENCE [LARGE SCALE GENOMIC DNA]</scope>
    <source>
        <strain evidence="9 10">3978 T3 ii</strain>
    </source>
</reference>
<sequence>MKKIYHLLALVILGAFTFTSCDDFLDMQPTNSGNAEGAVGTVADAQVVINGVMSAMTSSSYYGRNLFMYGDAKGGDLTIFAAGRGLDAFYTFNHTSNSNTYSGFWSRGYYCILQVNTLLSNIEKLEESGSMEDFSEAKGQALTLRALFYFDLVRLYGLPYNYNKTSYGVPNVTEPLTVNAQPTRATVEENYRQILQDLSDGAALLAKKKTKQSGYADYYTNIALQARVKLYMEDYDGALNAAREIIESGVYKLYEPADWTASWSKQFGSESIFELGITTEESDLGTSSLGFYLMRYGQLKNAMGWYLASDYFLNRLGEDETDVRWGIMDNDEYWVDNEIERKGACYKYMGSTTLAGDGKATNTAVNIKIIRLSEIYLIAAEAALHSTKQEAGADAAAGYLNEIRRRSPGLAPATAATITDDMILDERSKELFGEGQRFFDMMRMGRTIEFNDDFQDIPVSHRGKTIDRTFEKIVLPISQDEINANPALENQQNPGY</sequence>
<keyword evidence="3 6" id="KW-0732">Signal</keyword>
<protein>
    <submittedName>
        <fullName evidence="9">Starch-binding associating with outer membrane family protein</fullName>
    </submittedName>
</protein>
<dbReference type="InterPro" id="IPR033985">
    <property type="entry name" value="SusD-like_N"/>
</dbReference>
<dbReference type="Proteomes" id="UP000028013">
    <property type="component" value="Unassembled WGS sequence"/>
</dbReference>
<comment type="subcellular location">
    <subcellularLocation>
        <location evidence="1">Cell outer membrane</location>
    </subcellularLocation>
</comment>
<dbReference type="SUPFAM" id="SSF48452">
    <property type="entry name" value="TPR-like"/>
    <property type="match status" value="1"/>
</dbReference>
<feature type="chain" id="PRO_5001744934" evidence="6">
    <location>
        <begin position="22"/>
        <end position="496"/>
    </location>
</feature>
<dbReference type="EMBL" id="JNHN01000156">
    <property type="protein sequence ID" value="KDS52532.1"/>
    <property type="molecule type" value="Genomic_DNA"/>
</dbReference>
<gene>
    <name evidence="9" type="ORF">M094_4533</name>
</gene>
<feature type="signal peptide" evidence="6">
    <location>
        <begin position="1"/>
        <end position="21"/>
    </location>
</feature>
<evidence type="ECO:0000256" key="5">
    <source>
        <dbReference type="ARBA" id="ARBA00023237"/>
    </source>
</evidence>
<dbReference type="CDD" id="cd08977">
    <property type="entry name" value="SusD"/>
    <property type="match status" value="1"/>
</dbReference>
<dbReference type="PATRIC" id="fig|1339349.3.peg.1282"/>
<keyword evidence="4" id="KW-0472">Membrane</keyword>
<proteinExistence type="inferred from homology"/>
<evidence type="ECO:0000313" key="10">
    <source>
        <dbReference type="Proteomes" id="UP000028013"/>
    </source>
</evidence>
<comment type="caution">
    <text evidence="9">The sequence shown here is derived from an EMBL/GenBank/DDBJ whole genome shotgun (WGS) entry which is preliminary data.</text>
</comment>
<feature type="domain" description="RagB/SusD" evidence="7">
    <location>
        <begin position="345"/>
        <end position="496"/>
    </location>
</feature>
<accession>A0A078S6W1</accession>
<evidence type="ECO:0000256" key="4">
    <source>
        <dbReference type="ARBA" id="ARBA00023136"/>
    </source>
</evidence>
<evidence type="ECO:0000256" key="2">
    <source>
        <dbReference type="ARBA" id="ARBA00006275"/>
    </source>
</evidence>
<dbReference type="RefSeq" id="WP_005833916.1">
    <property type="nucleotide sequence ID" value="NZ_JNHN01000156.1"/>
</dbReference>
<dbReference type="Pfam" id="PF07980">
    <property type="entry name" value="SusD_RagB"/>
    <property type="match status" value="1"/>
</dbReference>
<dbReference type="Gene3D" id="1.25.40.390">
    <property type="match status" value="1"/>
</dbReference>
<comment type="similarity">
    <text evidence="2">Belongs to the SusD family.</text>
</comment>
<dbReference type="Gene3D" id="2.20.20.130">
    <property type="match status" value="1"/>
</dbReference>
<dbReference type="Pfam" id="PF14322">
    <property type="entry name" value="SusD-like_3"/>
    <property type="match status" value="1"/>
</dbReference>
<evidence type="ECO:0000256" key="1">
    <source>
        <dbReference type="ARBA" id="ARBA00004442"/>
    </source>
</evidence>
<evidence type="ECO:0000259" key="7">
    <source>
        <dbReference type="Pfam" id="PF07980"/>
    </source>
</evidence>
<evidence type="ECO:0000313" key="9">
    <source>
        <dbReference type="EMBL" id="KDS52532.1"/>
    </source>
</evidence>
<evidence type="ECO:0000256" key="3">
    <source>
        <dbReference type="ARBA" id="ARBA00022729"/>
    </source>
</evidence>
<dbReference type="PROSITE" id="PS51257">
    <property type="entry name" value="PROKAR_LIPOPROTEIN"/>
    <property type="match status" value="1"/>
</dbReference>
<dbReference type="Gene3D" id="1.25.40.900">
    <property type="match status" value="1"/>
</dbReference>
<evidence type="ECO:0000256" key="6">
    <source>
        <dbReference type="SAM" id="SignalP"/>
    </source>
</evidence>
<dbReference type="AlphaFoldDB" id="A0A078S6W1"/>